<accession>A0A7X5ULK9</accession>
<dbReference type="Proteomes" id="UP000545493">
    <property type="component" value="Unassembled WGS sequence"/>
</dbReference>
<proteinExistence type="predicted"/>
<dbReference type="Gene3D" id="3.30.70.2390">
    <property type="match status" value="1"/>
</dbReference>
<keyword evidence="4" id="KW-1185">Reference proteome</keyword>
<reference evidence="3 4" key="1">
    <citation type="submission" date="2020-03" db="EMBL/GenBank/DDBJ databases">
        <title>Sequencing the genomes of 1000 actinobacteria strains.</title>
        <authorList>
            <person name="Klenk H.-P."/>
        </authorList>
    </citation>
    <scope>NUCLEOTIDE SEQUENCE [LARGE SCALE GENOMIC DNA]</scope>
    <source>
        <strain evidence="3 4">DSM 45685</strain>
    </source>
</reference>
<sequence>MSIFDGLSRPVRAAGLGLLAVAVVAAVIGGVTLVVGDDDPGETAGEATSQAQPTPGGPSPDSRSQSAAPTSEGESTGKPSAPATSSSPPDGGDKGGDDQASTRDVPVRVYNNSTVHGLASRAGDDLRSAGWKVVETGNYSGGIIPTTTVYYREGTDEKAAATVLASQFGIRAEPRFHGIADSSPGLIVIVTRDYDGTANVK</sequence>
<feature type="region of interest" description="Disordered" evidence="1">
    <location>
        <begin position="39"/>
        <end position="105"/>
    </location>
</feature>
<comment type="caution">
    <text evidence="3">The sequence shown here is derived from an EMBL/GenBank/DDBJ whole genome shotgun (WGS) entry which is preliminary data.</text>
</comment>
<feature type="compositionally biased region" description="Low complexity" evidence="1">
    <location>
        <begin position="79"/>
        <end position="90"/>
    </location>
</feature>
<evidence type="ECO:0000259" key="2">
    <source>
        <dbReference type="Pfam" id="PF13399"/>
    </source>
</evidence>
<name>A0A7X5ULK9_9PSEU</name>
<dbReference type="InterPro" id="IPR027381">
    <property type="entry name" value="LytR/CpsA/Psr_C"/>
</dbReference>
<feature type="compositionally biased region" description="Polar residues" evidence="1">
    <location>
        <begin position="61"/>
        <end position="78"/>
    </location>
</feature>
<feature type="domain" description="LytR/CpsA/Psr regulator C-terminal" evidence="2">
    <location>
        <begin position="104"/>
        <end position="194"/>
    </location>
</feature>
<dbReference type="EMBL" id="JAAOYM010000001">
    <property type="protein sequence ID" value="NIJ10263.1"/>
    <property type="molecule type" value="Genomic_DNA"/>
</dbReference>
<evidence type="ECO:0000313" key="4">
    <source>
        <dbReference type="Proteomes" id="UP000545493"/>
    </source>
</evidence>
<feature type="compositionally biased region" description="Basic and acidic residues" evidence="1">
    <location>
        <begin position="91"/>
        <end position="101"/>
    </location>
</feature>
<dbReference type="RefSeq" id="WP_167166261.1">
    <property type="nucleotide sequence ID" value="NZ_JAAOYM010000001.1"/>
</dbReference>
<protein>
    <recommendedName>
        <fullName evidence="2">LytR/CpsA/Psr regulator C-terminal domain-containing protein</fullName>
    </recommendedName>
</protein>
<dbReference type="AlphaFoldDB" id="A0A7X5ULK9"/>
<organism evidence="3 4">
    <name type="scientific">Saccharomonospora amisosensis</name>
    <dbReference type="NCBI Taxonomy" id="1128677"/>
    <lineage>
        <taxon>Bacteria</taxon>
        <taxon>Bacillati</taxon>
        <taxon>Actinomycetota</taxon>
        <taxon>Actinomycetes</taxon>
        <taxon>Pseudonocardiales</taxon>
        <taxon>Pseudonocardiaceae</taxon>
        <taxon>Saccharomonospora</taxon>
    </lineage>
</organism>
<evidence type="ECO:0000313" key="3">
    <source>
        <dbReference type="EMBL" id="NIJ10263.1"/>
    </source>
</evidence>
<dbReference type="Pfam" id="PF13399">
    <property type="entry name" value="LytR_C"/>
    <property type="match status" value="1"/>
</dbReference>
<evidence type="ECO:0000256" key="1">
    <source>
        <dbReference type="SAM" id="MobiDB-lite"/>
    </source>
</evidence>
<gene>
    <name evidence="3" type="ORF">FHU38_000607</name>
</gene>